<dbReference type="KEGG" id="ccah:DWG20_05215"/>
<dbReference type="AlphaFoldDB" id="A0A345Y4M7"/>
<sequence length="74" mass="8100">MSDFSVSASDSEARDYRRAARAIVWLMRHAGVSPKRFLLHLTVTAAKARLAEPGALLGREAAHSRHADKGIHHA</sequence>
<evidence type="ECO:0000313" key="2">
    <source>
        <dbReference type="Proteomes" id="UP000254537"/>
    </source>
</evidence>
<name>A0A345Y4M7_9NEIS</name>
<dbReference type="EMBL" id="CP031337">
    <property type="protein sequence ID" value="AXK38879.1"/>
    <property type="molecule type" value="Genomic_DNA"/>
</dbReference>
<organism evidence="1 2">
    <name type="scientific">Crenobacter cavernae</name>
    <dbReference type="NCBI Taxonomy" id="2290923"/>
    <lineage>
        <taxon>Bacteria</taxon>
        <taxon>Pseudomonadati</taxon>
        <taxon>Pseudomonadota</taxon>
        <taxon>Betaproteobacteria</taxon>
        <taxon>Neisseriales</taxon>
        <taxon>Neisseriaceae</taxon>
        <taxon>Crenobacter</taxon>
    </lineage>
</organism>
<reference evidence="1 2" key="1">
    <citation type="submission" date="2018-07" db="EMBL/GenBank/DDBJ databases">
        <title>Crenobacter cavernae sp. nov., isolated from a karst cave.</title>
        <authorList>
            <person name="Zhu H."/>
        </authorList>
    </citation>
    <scope>NUCLEOTIDE SEQUENCE [LARGE SCALE GENOMIC DNA]</scope>
    <source>
        <strain evidence="1 2">K1W11S-77</strain>
    </source>
</reference>
<proteinExistence type="predicted"/>
<dbReference type="Proteomes" id="UP000254537">
    <property type="component" value="Chromosome"/>
</dbReference>
<dbReference type="OrthoDB" id="9811249at2"/>
<protein>
    <submittedName>
        <fullName evidence="1">Uncharacterized protein</fullName>
    </submittedName>
</protein>
<accession>A0A345Y4M7</accession>
<dbReference type="RefSeq" id="WP_115432814.1">
    <property type="nucleotide sequence ID" value="NZ_CP031337.1"/>
</dbReference>
<gene>
    <name evidence="1" type="ORF">DWG20_05215</name>
</gene>
<evidence type="ECO:0000313" key="1">
    <source>
        <dbReference type="EMBL" id="AXK38879.1"/>
    </source>
</evidence>